<feature type="domain" description="TsaA-like" evidence="3">
    <location>
        <begin position="1"/>
        <end position="94"/>
    </location>
</feature>
<dbReference type="InterPro" id="IPR036413">
    <property type="entry name" value="YaeB-like_sf"/>
</dbReference>
<dbReference type="PROSITE" id="PS51668">
    <property type="entry name" value="TSAA_2"/>
    <property type="match status" value="1"/>
</dbReference>
<dbReference type="PANTHER" id="PTHR12818">
    <property type="entry name" value="TRNA (ADENINE(37)-N6)-METHYLTRANSFERASE"/>
    <property type="match status" value="1"/>
</dbReference>
<reference evidence="4" key="2">
    <citation type="submission" date="2014-07" db="EMBL/GenBank/DDBJ databases">
        <authorList>
            <person name="Hull J."/>
        </authorList>
    </citation>
    <scope>NUCLEOTIDE SEQUENCE</scope>
</reference>
<dbReference type="Pfam" id="PF01980">
    <property type="entry name" value="TrmO_N"/>
    <property type="match status" value="1"/>
</dbReference>
<dbReference type="AlphaFoldDB" id="A0A0A9X5E7"/>
<dbReference type="Gene3D" id="2.40.30.70">
    <property type="entry name" value="YaeB-like"/>
    <property type="match status" value="1"/>
</dbReference>
<protein>
    <submittedName>
        <fullName evidence="4">Nef-associated protein 1</fullName>
    </submittedName>
</protein>
<dbReference type="InterPro" id="IPR040372">
    <property type="entry name" value="YaeB-like"/>
</dbReference>
<name>A0A0A9X5E7_LYGHE</name>
<evidence type="ECO:0000313" key="4">
    <source>
        <dbReference type="EMBL" id="JAG14018.1"/>
    </source>
</evidence>
<dbReference type="SUPFAM" id="SSF118196">
    <property type="entry name" value="YaeB-like"/>
    <property type="match status" value="1"/>
</dbReference>
<dbReference type="InterPro" id="IPR036414">
    <property type="entry name" value="YaeB_N_sf"/>
</dbReference>
<dbReference type="InterPro" id="IPR023370">
    <property type="entry name" value="TrmO-like_N"/>
</dbReference>
<accession>A0A0A9X5E7</accession>
<proteinExistence type="inferred from homology"/>
<evidence type="ECO:0000256" key="2">
    <source>
        <dbReference type="ARBA" id="ARBA00033753"/>
    </source>
</evidence>
<sequence>MGYSHIWVIFGFHRNTNITSSIKAKITPPRLGIRVGIYATRTPHRFSNLGLSLVKIESISANSRQLTVLGADLLHATPIYDIKPYIPAYDSIPCALVPSWVSAQQPAFTSVIWSPGIKEQIHRYLCDEQLTFYKPTDEVLLLQTIEDLVTKQDIRSQHQRTNLHTSTYSFTFDSLYIEVMFTETELNNSVTVTHVAHTSKDTQPRMGACN</sequence>
<evidence type="ECO:0000259" key="3">
    <source>
        <dbReference type="PROSITE" id="PS51668"/>
    </source>
</evidence>
<comment type="similarity">
    <text evidence="2">Belongs to the tRNA methyltransferase O family.</text>
</comment>
<gene>
    <name evidence="4" type="ORF">CM83_46389</name>
</gene>
<evidence type="ECO:0000256" key="1">
    <source>
        <dbReference type="ARBA" id="ARBA00022691"/>
    </source>
</evidence>
<organism evidence="4">
    <name type="scientific">Lygus hesperus</name>
    <name type="common">Western plant bug</name>
    <dbReference type="NCBI Taxonomy" id="30085"/>
    <lineage>
        <taxon>Eukaryota</taxon>
        <taxon>Metazoa</taxon>
        <taxon>Ecdysozoa</taxon>
        <taxon>Arthropoda</taxon>
        <taxon>Hexapoda</taxon>
        <taxon>Insecta</taxon>
        <taxon>Pterygota</taxon>
        <taxon>Neoptera</taxon>
        <taxon>Paraneoptera</taxon>
        <taxon>Hemiptera</taxon>
        <taxon>Heteroptera</taxon>
        <taxon>Panheteroptera</taxon>
        <taxon>Cimicomorpha</taxon>
        <taxon>Miridae</taxon>
        <taxon>Mirini</taxon>
        <taxon>Lygus</taxon>
    </lineage>
</organism>
<keyword evidence="1" id="KW-0949">S-adenosyl-L-methionine</keyword>
<dbReference type="EMBL" id="GBHO01029586">
    <property type="protein sequence ID" value="JAG14018.1"/>
    <property type="molecule type" value="Transcribed_RNA"/>
</dbReference>
<reference evidence="4" key="1">
    <citation type="journal article" date="2014" name="PLoS ONE">
        <title>Transcriptome-Based Identification of ABC Transporters in the Western Tarnished Plant Bug Lygus hesperus.</title>
        <authorList>
            <person name="Hull J.J."/>
            <person name="Chaney K."/>
            <person name="Geib S.M."/>
            <person name="Fabrick J.A."/>
            <person name="Brent C.S."/>
            <person name="Walsh D."/>
            <person name="Lavine L.C."/>
        </authorList>
    </citation>
    <scope>NUCLEOTIDE SEQUENCE</scope>
</reference>
<dbReference type="PANTHER" id="PTHR12818:SF0">
    <property type="entry name" value="TRNA (ADENINE(37)-N6)-METHYLTRANSFERASE"/>
    <property type="match status" value="1"/>
</dbReference>